<evidence type="ECO:0000313" key="2">
    <source>
        <dbReference type="Proteomes" id="UP001556367"/>
    </source>
</evidence>
<keyword evidence="2" id="KW-1185">Reference proteome</keyword>
<gene>
    <name evidence="1" type="ORF">HGRIS_000552</name>
</gene>
<protein>
    <submittedName>
        <fullName evidence="1">Uncharacterized protein</fullName>
    </submittedName>
</protein>
<proteinExistence type="predicted"/>
<comment type="caution">
    <text evidence="1">The sequence shown here is derived from an EMBL/GenBank/DDBJ whole genome shotgun (WGS) entry which is preliminary data.</text>
</comment>
<sequence length="215" mass="24802">MSLHDNEDEDGVEEGECPFMVHGLTEAQYETKTEAELKARAIRHFNDNKAVLSVGHHRDPESMWNNPDLYPKMFPWLFPYGLGGVGTSKLSGKNHKRFLLMYHNKRFQIDPTFPFVAFSHEQIKSGTTGGFLLAKKSTFSDISKRFTNLNRDVLDNLISRLEKNEHVVPQSEEEKMCFRVIRDLDHIAGKVDRSTTSKMNMRREIWSFISKTAHA</sequence>
<name>A0ABR3JRJ4_9AGAR</name>
<accession>A0ABR3JRJ4</accession>
<organism evidence="1 2">
    <name type="scientific">Hohenbuehelia grisea</name>
    <dbReference type="NCBI Taxonomy" id="104357"/>
    <lineage>
        <taxon>Eukaryota</taxon>
        <taxon>Fungi</taxon>
        <taxon>Dikarya</taxon>
        <taxon>Basidiomycota</taxon>
        <taxon>Agaricomycotina</taxon>
        <taxon>Agaricomycetes</taxon>
        <taxon>Agaricomycetidae</taxon>
        <taxon>Agaricales</taxon>
        <taxon>Pleurotineae</taxon>
        <taxon>Pleurotaceae</taxon>
        <taxon>Hohenbuehelia</taxon>
    </lineage>
</organism>
<dbReference type="Proteomes" id="UP001556367">
    <property type="component" value="Unassembled WGS sequence"/>
</dbReference>
<reference evidence="2" key="1">
    <citation type="submission" date="2024-06" db="EMBL/GenBank/DDBJ databases">
        <title>Multi-omics analyses provide insights into the biosynthesis of the anticancer antibiotic pleurotin in Hohenbuehelia grisea.</title>
        <authorList>
            <person name="Weaver J.A."/>
            <person name="Alberti F."/>
        </authorList>
    </citation>
    <scope>NUCLEOTIDE SEQUENCE [LARGE SCALE GENOMIC DNA]</scope>
    <source>
        <strain evidence="2">T-177</strain>
    </source>
</reference>
<evidence type="ECO:0000313" key="1">
    <source>
        <dbReference type="EMBL" id="KAL0958411.1"/>
    </source>
</evidence>
<dbReference type="EMBL" id="JASNQZ010000004">
    <property type="protein sequence ID" value="KAL0958411.1"/>
    <property type="molecule type" value="Genomic_DNA"/>
</dbReference>